<feature type="binding site" evidence="1">
    <location>
        <position position="195"/>
    </location>
    <ligand>
        <name>a divalent metal cation</name>
        <dbReference type="ChEBI" id="CHEBI:60240"/>
        <label>2</label>
    </ligand>
</feature>
<dbReference type="Pfam" id="PF01026">
    <property type="entry name" value="TatD_DNase"/>
    <property type="match status" value="1"/>
</dbReference>
<feature type="region of interest" description="Disordered" evidence="2">
    <location>
        <begin position="1"/>
        <end position="31"/>
    </location>
</feature>
<dbReference type="GO" id="GO:0046872">
    <property type="term" value="F:metal ion binding"/>
    <property type="evidence" value="ECO:0007669"/>
    <property type="project" value="UniProtKB-KW"/>
</dbReference>
<dbReference type="GO" id="GO:0016788">
    <property type="term" value="F:hydrolase activity, acting on ester bonds"/>
    <property type="evidence" value="ECO:0007669"/>
    <property type="project" value="InterPro"/>
</dbReference>
<dbReference type="InterPro" id="IPR032466">
    <property type="entry name" value="Metal_Hydrolase"/>
</dbReference>
<dbReference type="PIRSF" id="PIRSF005902">
    <property type="entry name" value="DNase_TatD"/>
    <property type="match status" value="1"/>
</dbReference>
<organism evidence="3 4">
    <name type="scientific">Cavenderia fasciculata</name>
    <name type="common">Slime mold</name>
    <name type="synonym">Dictyostelium fasciculatum</name>
    <dbReference type="NCBI Taxonomy" id="261658"/>
    <lineage>
        <taxon>Eukaryota</taxon>
        <taxon>Amoebozoa</taxon>
        <taxon>Evosea</taxon>
        <taxon>Eumycetozoa</taxon>
        <taxon>Dictyostelia</taxon>
        <taxon>Acytosteliales</taxon>
        <taxon>Cavenderiaceae</taxon>
        <taxon>Cavenderia</taxon>
    </lineage>
</organism>
<accession>F4Q7G2</accession>
<dbReference type="SUPFAM" id="SSF51556">
    <property type="entry name" value="Metallo-dependent hydrolases"/>
    <property type="match status" value="1"/>
</dbReference>
<dbReference type="OMA" id="FTGTAHH"/>
<sequence>MCISDKEEEVETTSTTSTLTSNTIKEEEEEDDELYLKDIQYQESKHLIIDSHCHIQEDQEMISMVENQSTYPMHCSWLMGTTVEDWDRVDRYADKMGDRALRCYGIHPWFAYQYHPPKELIDQKDNDGQYRIDDKWYIELEKRLIKYPNAMVGELGIDKVTKVKATGKNDLDGQWEVLKRQFKIAVDHNRLLSLHCVQLQGKLLDYFISLPLDQFPKKIALHTFSGKPAMVRSLLKLKDKGTRLYFGISFINLSSSKVLKLIEAIPDDRLLLESDQNTPEYAESSIYKVLVAISKAKNWSIKVSILNTQKNAIAFQNN</sequence>
<dbReference type="KEGG" id="dfa:DFA_09375"/>
<feature type="compositionally biased region" description="Acidic residues" evidence="2">
    <location>
        <begin position="1"/>
        <end position="11"/>
    </location>
</feature>
<dbReference type="PANTHER" id="PTHR47345">
    <property type="entry name" value="CUT9-INTERACTING PROTEIN SCN1"/>
    <property type="match status" value="1"/>
</dbReference>
<dbReference type="InterPro" id="IPR053044">
    <property type="entry name" value="Metallo-hydrolase/TatD-type"/>
</dbReference>
<evidence type="ECO:0000256" key="2">
    <source>
        <dbReference type="SAM" id="MobiDB-lite"/>
    </source>
</evidence>
<reference evidence="4" key="1">
    <citation type="journal article" date="2011" name="Genome Res.">
        <title>Phylogeny-wide analysis of social amoeba genomes highlights ancient origins for complex intercellular communication.</title>
        <authorList>
            <person name="Heidel A.J."/>
            <person name="Lawal H.M."/>
            <person name="Felder M."/>
            <person name="Schilde C."/>
            <person name="Helps N.R."/>
            <person name="Tunggal B."/>
            <person name="Rivero F."/>
            <person name="John U."/>
            <person name="Schleicher M."/>
            <person name="Eichinger L."/>
            <person name="Platzer M."/>
            <person name="Noegel A.A."/>
            <person name="Schaap P."/>
            <person name="Gloeckner G."/>
        </authorList>
    </citation>
    <scope>NUCLEOTIDE SEQUENCE [LARGE SCALE GENOMIC DNA]</scope>
    <source>
        <strain evidence="4">SH3</strain>
    </source>
</reference>
<keyword evidence="4" id="KW-1185">Reference proteome</keyword>
<keyword evidence="1" id="KW-0479">Metal-binding</keyword>
<feature type="binding site" evidence="1">
    <location>
        <position position="275"/>
    </location>
    <ligand>
        <name>a divalent metal cation</name>
        <dbReference type="ChEBI" id="CHEBI:60240"/>
        <label>1</label>
    </ligand>
</feature>
<dbReference type="Gene3D" id="3.20.20.140">
    <property type="entry name" value="Metal-dependent hydrolases"/>
    <property type="match status" value="1"/>
</dbReference>
<feature type="binding site" evidence="1">
    <location>
        <position position="222"/>
    </location>
    <ligand>
        <name>a divalent metal cation</name>
        <dbReference type="ChEBI" id="CHEBI:60240"/>
        <label>2</label>
    </ligand>
</feature>
<feature type="binding site" evidence="1">
    <location>
        <position position="52"/>
    </location>
    <ligand>
        <name>a divalent metal cation</name>
        <dbReference type="ChEBI" id="CHEBI:60240"/>
        <label>1</label>
    </ligand>
</feature>
<dbReference type="AlphaFoldDB" id="F4Q7G2"/>
<dbReference type="PANTHER" id="PTHR47345:SF1">
    <property type="entry name" value="CUT9-INTERACTING PROTEIN SCN1"/>
    <property type="match status" value="1"/>
</dbReference>
<feature type="binding site" evidence="1">
    <location>
        <position position="54"/>
    </location>
    <ligand>
        <name>a divalent metal cation</name>
        <dbReference type="ChEBI" id="CHEBI:60240"/>
        <label>1</label>
    </ligand>
</feature>
<feature type="binding site" evidence="1">
    <location>
        <position position="154"/>
    </location>
    <ligand>
        <name>a divalent metal cation</name>
        <dbReference type="ChEBI" id="CHEBI:60240"/>
        <label>1</label>
    </ligand>
</feature>
<dbReference type="EMBL" id="GL883024">
    <property type="protein sequence ID" value="EGG16344.1"/>
    <property type="molecule type" value="Genomic_DNA"/>
</dbReference>
<dbReference type="InterPro" id="IPR001130">
    <property type="entry name" value="TatD-like"/>
</dbReference>
<dbReference type="Proteomes" id="UP000007797">
    <property type="component" value="Unassembled WGS sequence"/>
</dbReference>
<evidence type="ECO:0000313" key="3">
    <source>
        <dbReference type="EMBL" id="EGG16344.1"/>
    </source>
</evidence>
<feature type="compositionally biased region" description="Low complexity" evidence="2">
    <location>
        <begin position="12"/>
        <end position="23"/>
    </location>
</feature>
<gene>
    <name evidence="3" type="ORF">DFA_09375</name>
</gene>
<proteinExistence type="predicted"/>
<dbReference type="OrthoDB" id="413993at2759"/>
<protein>
    <submittedName>
        <fullName evidence="3">Uncharacterized protein</fullName>
    </submittedName>
</protein>
<evidence type="ECO:0000256" key="1">
    <source>
        <dbReference type="PIRSR" id="PIRSR005902-1"/>
    </source>
</evidence>
<name>F4Q7G2_CACFS</name>
<dbReference type="RefSeq" id="XP_004354728.1">
    <property type="nucleotide sequence ID" value="XM_004354676.1"/>
</dbReference>
<evidence type="ECO:0000313" key="4">
    <source>
        <dbReference type="Proteomes" id="UP000007797"/>
    </source>
</evidence>
<dbReference type="GeneID" id="14868327"/>